<dbReference type="Pfam" id="PF01430">
    <property type="entry name" value="HSP33"/>
    <property type="match status" value="1"/>
</dbReference>
<feature type="disulfide bond" description="Redox-active" evidence="6">
    <location>
        <begin position="269"/>
        <end position="272"/>
    </location>
</feature>
<dbReference type="CDD" id="cd00498">
    <property type="entry name" value="Hsp33"/>
    <property type="match status" value="1"/>
</dbReference>
<dbReference type="InterPro" id="IPR016153">
    <property type="entry name" value="Heat_shock_Hsp33_N"/>
</dbReference>
<keyword evidence="2 6" id="KW-0862">Zinc</keyword>
<dbReference type="GO" id="GO:0044183">
    <property type="term" value="F:protein folding chaperone"/>
    <property type="evidence" value="ECO:0007669"/>
    <property type="project" value="TreeGrafter"/>
</dbReference>
<dbReference type="SUPFAM" id="SSF64397">
    <property type="entry name" value="Hsp33 domain"/>
    <property type="match status" value="1"/>
</dbReference>
<keyword evidence="3 6" id="KW-1015">Disulfide bond</keyword>
<dbReference type="RefSeq" id="WP_114373557.1">
    <property type="nucleotide sequence ID" value="NZ_CP031092.1"/>
</dbReference>
<dbReference type="PANTHER" id="PTHR30111:SF1">
    <property type="entry name" value="33 KDA CHAPERONIN"/>
    <property type="match status" value="1"/>
</dbReference>
<dbReference type="NCBIfam" id="NF001033">
    <property type="entry name" value="PRK00114.1"/>
    <property type="match status" value="1"/>
</dbReference>
<evidence type="ECO:0000256" key="2">
    <source>
        <dbReference type="ARBA" id="ARBA00022833"/>
    </source>
</evidence>
<keyword evidence="1 6" id="KW-0963">Cytoplasm</keyword>
<feature type="disulfide bond" description="Redox-active" evidence="6">
    <location>
        <begin position="236"/>
        <end position="238"/>
    </location>
</feature>
<dbReference type="KEGG" id="rue:DT065_11660"/>
<dbReference type="GO" id="GO:0005737">
    <property type="term" value="C:cytoplasm"/>
    <property type="evidence" value="ECO:0007669"/>
    <property type="project" value="UniProtKB-SubCell"/>
</dbReference>
<keyword evidence="4 6" id="KW-0143">Chaperone</keyword>
<evidence type="ECO:0000313" key="8">
    <source>
        <dbReference type="Proteomes" id="UP000252100"/>
    </source>
</evidence>
<dbReference type="Proteomes" id="UP000252100">
    <property type="component" value="Chromosome"/>
</dbReference>
<dbReference type="InterPro" id="IPR000397">
    <property type="entry name" value="Heat_shock_Hsp33"/>
</dbReference>
<gene>
    <name evidence="6" type="primary">hslO</name>
    <name evidence="7" type="ORF">DT065_11660</name>
</gene>
<dbReference type="GO" id="GO:0051082">
    <property type="term" value="F:unfolded protein binding"/>
    <property type="evidence" value="ECO:0007669"/>
    <property type="project" value="UniProtKB-UniRule"/>
</dbReference>
<dbReference type="AlphaFoldDB" id="A0A345C084"/>
<evidence type="ECO:0000313" key="7">
    <source>
        <dbReference type="EMBL" id="AXF56615.1"/>
    </source>
</evidence>
<protein>
    <recommendedName>
        <fullName evidence="6">33 kDa chaperonin</fullName>
    </recommendedName>
    <alternativeName>
        <fullName evidence="6">Heat shock protein 33 homolog</fullName>
        <shortName evidence="6">HSP33</shortName>
    </alternativeName>
</protein>
<evidence type="ECO:0000256" key="3">
    <source>
        <dbReference type="ARBA" id="ARBA00023157"/>
    </source>
</evidence>
<reference evidence="7 8" key="1">
    <citation type="journal article" date="2018" name="J. Microbiol.">
        <title>Salicibibacter kimchii gen. nov., sp. nov., a moderately halophilic and alkalitolerant bacterium in the family Bacillaceae, isolated from kimchi.</title>
        <authorList>
            <person name="Jang J.Y."/>
            <person name="Oh Y.J."/>
            <person name="Lim S.K."/>
            <person name="Park H.K."/>
            <person name="Lee C."/>
            <person name="Kim J.Y."/>
            <person name="Lee M.A."/>
            <person name="Choi H.J."/>
        </authorList>
    </citation>
    <scope>NUCLEOTIDE SEQUENCE [LARGE SCALE GENOMIC DNA]</scope>
    <source>
        <strain evidence="7 8">NKC1-1</strain>
    </source>
</reference>
<name>A0A345C084_9BACI</name>
<dbReference type="InterPro" id="IPR016154">
    <property type="entry name" value="Heat_shock_Hsp33_C"/>
</dbReference>
<dbReference type="PIRSF" id="PIRSF005261">
    <property type="entry name" value="Heat_shock_Hsp33"/>
    <property type="match status" value="1"/>
</dbReference>
<evidence type="ECO:0000256" key="4">
    <source>
        <dbReference type="ARBA" id="ARBA00023186"/>
    </source>
</evidence>
<dbReference type="Gene3D" id="3.55.30.10">
    <property type="entry name" value="Hsp33 domain"/>
    <property type="match status" value="1"/>
</dbReference>
<proteinExistence type="inferred from homology"/>
<dbReference type="SUPFAM" id="SSF118352">
    <property type="entry name" value="HSP33 redox switch-like"/>
    <property type="match status" value="1"/>
</dbReference>
<evidence type="ECO:0000256" key="6">
    <source>
        <dbReference type="HAMAP-Rule" id="MF_00117"/>
    </source>
</evidence>
<keyword evidence="5 6" id="KW-0676">Redox-active center</keyword>
<dbReference type="PANTHER" id="PTHR30111">
    <property type="entry name" value="33 KDA CHAPERONIN"/>
    <property type="match status" value="1"/>
</dbReference>
<comment type="similarity">
    <text evidence="6">Belongs to the HSP33 family.</text>
</comment>
<dbReference type="GO" id="GO:0042026">
    <property type="term" value="P:protein refolding"/>
    <property type="evidence" value="ECO:0007669"/>
    <property type="project" value="TreeGrafter"/>
</dbReference>
<dbReference type="EMBL" id="CP031092">
    <property type="protein sequence ID" value="AXF56615.1"/>
    <property type="molecule type" value="Genomic_DNA"/>
</dbReference>
<organism evidence="7 8">
    <name type="scientific">Salicibibacter kimchii</name>
    <dbReference type="NCBI Taxonomy" id="2099786"/>
    <lineage>
        <taxon>Bacteria</taxon>
        <taxon>Bacillati</taxon>
        <taxon>Bacillota</taxon>
        <taxon>Bacilli</taxon>
        <taxon>Bacillales</taxon>
        <taxon>Bacillaceae</taxon>
        <taxon>Salicibibacter</taxon>
    </lineage>
</organism>
<evidence type="ECO:0000256" key="1">
    <source>
        <dbReference type="ARBA" id="ARBA00022490"/>
    </source>
</evidence>
<accession>A0A345C084</accession>
<comment type="function">
    <text evidence="6">Redox regulated molecular chaperone. Protects both thermally unfolding and oxidatively damaged proteins from irreversible aggregation. Plays an important role in the bacterial defense system toward oxidative stress.</text>
</comment>
<comment type="subcellular location">
    <subcellularLocation>
        <location evidence="6">Cytoplasm</location>
    </subcellularLocation>
</comment>
<evidence type="ECO:0000256" key="5">
    <source>
        <dbReference type="ARBA" id="ARBA00023284"/>
    </source>
</evidence>
<keyword evidence="8" id="KW-1185">Reference proteome</keyword>
<dbReference type="Gene3D" id="3.90.1280.10">
    <property type="entry name" value="HSP33 redox switch-like"/>
    <property type="match status" value="1"/>
</dbReference>
<sequence>MQDYLIKATAFEQQVRVYATITTNMVNEAVRRHQAYPTASAALGRTMTVSTMMGAMMSGDDKLTVKVEGDGPLGPVIVDSTAQGNTRGYVYNPKVHFELNRFGKLDVARAVGHSGHIAVAKDLGMKETFTSHSPIVSGELGEDFTYYFTTSEQVPSSVGLGVLVDTDHSVLAAGGFIVQVLPETEEEVIDHMEKQIDAAPPISKLIERGYNPERIIETVTGGDYQLLENMPVQFKCSCSKERIGRAMVGLGSEEIQSMITEDHGADTECHFCHAHYQFSAEDLMQLKEEALAQEKQGER</sequence>
<dbReference type="HAMAP" id="MF_00117">
    <property type="entry name" value="HslO"/>
    <property type="match status" value="1"/>
</dbReference>
<comment type="PTM">
    <text evidence="6">Under oxidizing conditions two disulfide bonds are formed involving the reactive cysteines. Under reducing conditions zinc is bound to the reactive cysteines and the protein is inactive.</text>
</comment>
<dbReference type="OrthoDB" id="9776534at2"/>